<keyword evidence="1" id="KW-0472">Membrane</keyword>
<sequence length="109" mass="12364">MQIELSGLVVSMLILAVGLGFMGYFIGDGLKNMGKPDSEHPATNFIKKEDLPIYFSLDKEEIDDLLDKHPNAPKIILNGTTYYPYKQFLYWLSSAEIYKSSNGHQMDNE</sequence>
<feature type="transmembrane region" description="Helical" evidence="1">
    <location>
        <begin position="6"/>
        <end position="26"/>
    </location>
</feature>
<organism evidence="2 3">
    <name type="scientific">Salinicoccus jeotgali</name>
    <dbReference type="NCBI Taxonomy" id="381634"/>
    <lineage>
        <taxon>Bacteria</taxon>
        <taxon>Bacillati</taxon>
        <taxon>Bacillota</taxon>
        <taxon>Bacilli</taxon>
        <taxon>Bacillales</taxon>
        <taxon>Staphylococcaceae</taxon>
        <taxon>Salinicoccus</taxon>
    </lineage>
</organism>
<comment type="caution">
    <text evidence="2">The sequence shown here is derived from an EMBL/GenBank/DDBJ whole genome shotgun (WGS) entry which is preliminary data.</text>
</comment>
<keyword evidence="1" id="KW-1133">Transmembrane helix</keyword>
<keyword evidence="3" id="KW-1185">Reference proteome</keyword>
<proteinExistence type="predicted"/>
<dbReference type="EMBL" id="BAABCK010000057">
    <property type="protein sequence ID" value="GAA3728320.1"/>
    <property type="molecule type" value="Genomic_DNA"/>
</dbReference>
<keyword evidence="1" id="KW-0812">Transmembrane</keyword>
<evidence type="ECO:0000313" key="2">
    <source>
        <dbReference type="EMBL" id="GAA3728320.1"/>
    </source>
</evidence>
<protein>
    <recommendedName>
        <fullName evidence="4">DNA-binding protein</fullName>
    </recommendedName>
</protein>
<name>A0ABP7F4W0_9STAP</name>
<dbReference type="RefSeq" id="WP_344703310.1">
    <property type="nucleotide sequence ID" value="NZ_BAABCK010000057.1"/>
</dbReference>
<evidence type="ECO:0000256" key="1">
    <source>
        <dbReference type="SAM" id="Phobius"/>
    </source>
</evidence>
<dbReference type="Proteomes" id="UP001500920">
    <property type="component" value="Unassembled WGS sequence"/>
</dbReference>
<evidence type="ECO:0000313" key="3">
    <source>
        <dbReference type="Proteomes" id="UP001500920"/>
    </source>
</evidence>
<evidence type="ECO:0008006" key="4">
    <source>
        <dbReference type="Google" id="ProtNLM"/>
    </source>
</evidence>
<accession>A0ABP7F4W0</accession>
<reference evidence="3" key="1">
    <citation type="journal article" date="2019" name="Int. J. Syst. Evol. Microbiol.">
        <title>The Global Catalogue of Microorganisms (GCM) 10K type strain sequencing project: providing services to taxonomists for standard genome sequencing and annotation.</title>
        <authorList>
            <consortium name="The Broad Institute Genomics Platform"/>
            <consortium name="The Broad Institute Genome Sequencing Center for Infectious Disease"/>
            <person name="Wu L."/>
            <person name="Ma J."/>
        </authorList>
    </citation>
    <scope>NUCLEOTIDE SEQUENCE [LARGE SCALE GENOMIC DNA]</scope>
    <source>
        <strain evidence="3">JCM 16981</strain>
    </source>
</reference>
<gene>
    <name evidence="2" type="ORF">GCM10022378_16310</name>
</gene>